<name>A0A5B0LKM1_PUCGR</name>
<organism evidence="2 4">
    <name type="scientific">Puccinia graminis f. sp. tritici</name>
    <dbReference type="NCBI Taxonomy" id="56615"/>
    <lineage>
        <taxon>Eukaryota</taxon>
        <taxon>Fungi</taxon>
        <taxon>Dikarya</taxon>
        <taxon>Basidiomycota</taxon>
        <taxon>Pucciniomycotina</taxon>
        <taxon>Pucciniomycetes</taxon>
        <taxon>Pucciniales</taxon>
        <taxon>Pucciniaceae</taxon>
        <taxon>Puccinia</taxon>
    </lineage>
</organism>
<evidence type="ECO:0000313" key="4">
    <source>
        <dbReference type="Proteomes" id="UP000324748"/>
    </source>
</evidence>
<comment type="caution">
    <text evidence="2">The sequence shown here is derived from an EMBL/GenBank/DDBJ whole genome shotgun (WGS) entry which is preliminary data.</text>
</comment>
<protein>
    <submittedName>
        <fullName evidence="2">Uncharacterized protein</fullName>
    </submittedName>
</protein>
<dbReference type="EMBL" id="VDEP01000217">
    <property type="protein sequence ID" value="KAA1122768.1"/>
    <property type="molecule type" value="Genomic_DNA"/>
</dbReference>
<proteinExistence type="predicted"/>
<dbReference type="EMBL" id="VSWC01000197">
    <property type="protein sequence ID" value="KAA1064901.1"/>
    <property type="molecule type" value="Genomic_DNA"/>
</dbReference>
<evidence type="ECO:0000256" key="1">
    <source>
        <dbReference type="SAM" id="MobiDB-lite"/>
    </source>
</evidence>
<gene>
    <name evidence="2" type="ORF">PGT21_018860</name>
    <name evidence="3" type="ORF">PGTUg99_007342</name>
</gene>
<dbReference type="AlphaFoldDB" id="A0A5B0LKM1"/>
<sequence length="62" mass="6920">MHKQSNFIDMRSLSGGRWLKVRFASSSAQPAEANQAIQPSTKKNNTQPQRTPPNPINTPTTR</sequence>
<evidence type="ECO:0000313" key="5">
    <source>
        <dbReference type="Proteomes" id="UP000325313"/>
    </source>
</evidence>
<accession>A0A5B0LKM1</accession>
<dbReference type="Proteomes" id="UP000324748">
    <property type="component" value="Unassembled WGS sequence"/>
</dbReference>
<reference evidence="4 5" key="1">
    <citation type="submission" date="2019-05" db="EMBL/GenBank/DDBJ databases">
        <title>Emergence of the Ug99 lineage of the wheat stem rust pathogen through somatic hybridization.</title>
        <authorList>
            <person name="Li F."/>
            <person name="Upadhyaya N.M."/>
            <person name="Sperschneider J."/>
            <person name="Matny O."/>
            <person name="Nguyen-Phuc H."/>
            <person name="Mago R."/>
            <person name="Raley C."/>
            <person name="Miller M.E."/>
            <person name="Silverstein K.A.T."/>
            <person name="Henningsen E."/>
            <person name="Hirsch C.D."/>
            <person name="Visser B."/>
            <person name="Pretorius Z.A."/>
            <person name="Steffenson B.J."/>
            <person name="Schwessinger B."/>
            <person name="Dodds P.N."/>
            <person name="Figueroa M."/>
        </authorList>
    </citation>
    <scope>NUCLEOTIDE SEQUENCE [LARGE SCALE GENOMIC DNA]</scope>
    <source>
        <strain evidence="2">21-0</strain>
        <strain evidence="3 5">Ug99</strain>
    </source>
</reference>
<feature type="region of interest" description="Disordered" evidence="1">
    <location>
        <begin position="25"/>
        <end position="62"/>
    </location>
</feature>
<evidence type="ECO:0000313" key="3">
    <source>
        <dbReference type="EMBL" id="KAA1122768.1"/>
    </source>
</evidence>
<evidence type="ECO:0000313" key="2">
    <source>
        <dbReference type="EMBL" id="KAA1064901.1"/>
    </source>
</evidence>
<dbReference type="Proteomes" id="UP000325313">
    <property type="component" value="Unassembled WGS sequence"/>
</dbReference>
<keyword evidence="4" id="KW-1185">Reference proteome</keyword>